<sequence>MSTVRKDMDIRGADSKSRFHNDWNWDFYGSSVKCADALRMALTEEPKWFIQQKHDQDRQLSILSSSSDTKAFSS</sequence>
<evidence type="ECO:0000313" key="2">
    <source>
        <dbReference type="Proteomes" id="UP000005697"/>
    </source>
</evidence>
<accession>F0F8L2</accession>
<protein>
    <submittedName>
        <fullName evidence="1">Uncharacterized protein</fullName>
    </submittedName>
</protein>
<dbReference type="AlphaFoldDB" id="F0F8L2"/>
<proteinExistence type="predicted"/>
<reference evidence="1 2" key="1">
    <citation type="submission" date="2011-01" db="EMBL/GenBank/DDBJ databases">
        <authorList>
            <person name="Muzny D."/>
            <person name="Qin X."/>
            <person name="Deng J."/>
            <person name="Jiang H."/>
            <person name="Liu Y."/>
            <person name="Qu J."/>
            <person name="Song X.-Z."/>
            <person name="Zhang L."/>
            <person name="Thornton R."/>
            <person name="Coyle M."/>
            <person name="Francisco L."/>
            <person name="Jackson L."/>
            <person name="Javaid M."/>
            <person name="Korchina V."/>
            <person name="Kovar C."/>
            <person name="Mata R."/>
            <person name="Mathew T."/>
            <person name="Ngo R."/>
            <person name="Nguyen L."/>
            <person name="Nguyen N."/>
            <person name="Okwuonu G."/>
            <person name="Ongeri F."/>
            <person name="Pham C."/>
            <person name="Simmons D."/>
            <person name="Wilczek-Boney K."/>
            <person name="Hale W."/>
            <person name="Jakkamsetti A."/>
            <person name="Pham P."/>
            <person name="Ruth R."/>
            <person name="San Lucas F."/>
            <person name="Warren J."/>
            <person name="Zhang J."/>
            <person name="Zhao Z."/>
            <person name="Zhou C."/>
            <person name="Zhu D."/>
            <person name="Lee S."/>
            <person name="Bess C."/>
            <person name="Blankenburg K."/>
            <person name="Forbes L."/>
            <person name="Fu Q."/>
            <person name="Gubbala S."/>
            <person name="Hirani K."/>
            <person name="Jayaseelan J.C."/>
            <person name="Lara F."/>
            <person name="Munidasa M."/>
            <person name="Palculict T."/>
            <person name="Patil S."/>
            <person name="Pu L.-L."/>
            <person name="Saada N."/>
            <person name="Tang L."/>
            <person name="Weissenberger G."/>
            <person name="Zhu Y."/>
            <person name="Hemphill L."/>
            <person name="Shang Y."/>
            <person name="Youmans B."/>
            <person name="Ayvaz T."/>
            <person name="Ross M."/>
            <person name="Santibanez J."/>
            <person name="Aqrawi P."/>
            <person name="Gross S."/>
            <person name="Joshi V."/>
            <person name="Fowler G."/>
            <person name="Nazareth L."/>
            <person name="Reid J."/>
            <person name="Worley K."/>
            <person name="Petrosino J."/>
            <person name="Highlander S."/>
            <person name="Gibbs R."/>
        </authorList>
    </citation>
    <scope>NUCLEOTIDE SEQUENCE [LARGE SCALE GENOMIC DNA]</scope>
    <source>
        <strain evidence="1 2">DSM 16608</strain>
    </source>
</reference>
<comment type="caution">
    <text evidence="1">The sequence shown here is derived from an EMBL/GenBank/DDBJ whole genome shotgun (WGS) entry which is preliminary data.</text>
</comment>
<name>F0F8L2_9BACT</name>
<organism evidence="1 2">
    <name type="scientific">Prevotella multiformis DSM 16608</name>
    <dbReference type="NCBI Taxonomy" id="888743"/>
    <lineage>
        <taxon>Bacteria</taxon>
        <taxon>Pseudomonadati</taxon>
        <taxon>Bacteroidota</taxon>
        <taxon>Bacteroidia</taxon>
        <taxon>Bacteroidales</taxon>
        <taxon>Prevotellaceae</taxon>
        <taxon>Prevotella</taxon>
    </lineage>
</organism>
<dbReference type="EMBL" id="AEWX01000027">
    <property type="protein sequence ID" value="EGC19389.1"/>
    <property type="molecule type" value="Genomic_DNA"/>
</dbReference>
<dbReference type="HOGENOM" id="CLU_2684754_0_0_10"/>
<keyword evidence="2" id="KW-1185">Reference proteome</keyword>
<gene>
    <name evidence="1" type="ORF">HMPREF9141_1929</name>
</gene>
<evidence type="ECO:0000313" key="1">
    <source>
        <dbReference type="EMBL" id="EGC19389.1"/>
    </source>
</evidence>
<dbReference type="Proteomes" id="UP000005697">
    <property type="component" value="Unassembled WGS sequence"/>
</dbReference>